<dbReference type="Proteomes" id="UP000319859">
    <property type="component" value="Unassembled WGS sequence"/>
</dbReference>
<dbReference type="InterPro" id="IPR036086">
    <property type="entry name" value="ParB/Sulfiredoxin_sf"/>
</dbReference>
<dbReference type="GO" id="GO:0005694">
    <property type="term" value="C:chromosome"/>
    <property type="evidence" value="ECO:0007669"/>
    <property type="project" value="TreeGrafter"/>
</dbReference>
<dbReference type="FunFam" id="1.10.10.2830:FF:000001">
    <property type="entry name" value="Chromosome partitioning protein ParB"/>
    <property type="match status" value="1"/>
</dbReference>
<dbReference type="GO" id="GO:0007059">
    <property type="term" value="P:chromosome segregation"/>
    <property type="evidence" value="ECO:0007669"/>
    <property type="project" value="TreeGrafter"/>
</dbReference>
<evidence type="ECO:0000256" key="1">
    <source>
        <dbReference type="ARBA" id="ARBA00006295"/>
    </source>
</evidence>
<sequence>MASTPTKIILSRSQDIPFDKLVLSQANVRRVKAGVSISDLADDIARRTLLQSLTVRVQLDAEGKETGKYEIPTGGRRFRALELLVKQKRLAKTAPIPCIIRTEGLGEEDSLAENTQREALHPLDQFRAFQTLREKGLDEEEIAARFFVTPAVVKQRLRLASVSPKLLDLYAEDGITLEQLMAFSVSDNHEHQEQVWAGSQNWQRQPFHIRQALTASSVPVRDKRAKFVGLDTYVAAGGPVMRDLFTPDEGGWLCDVPLLDRLVAEKLASNAEAVTAEGWKWIETDLDFSYGHAAGLRRLTAEEVPMTDEEQARRDELHTQHERLLEIYDSPEDPPEGIDQQLSAIEDEMAKLDDRPRRFGADEMARAGCFVSIGPDGVLRVDRGFVRPEDEAQPEPVAEAEFAAGGDDDGTAAPPALPVAAGVDETITQDLEAEEDGLKPLPERLVMELTAYRTLALRDAMAQDPDTAFIAVLHVLCLQTFYSRGTDSCLQISARSPSFMVQPPGLTDSAPAQSIQARQENWAKQLPQEPGDLWGVLVGFDSDSMASLFAHCAALTIHAVLSSVEHSPAFQRNADRLANVLQLDLASVGWAPTTGNYLGRVTKARIIEAVTEAKGEAVARRIDHLRKPDMVEQAEQLLAGTGWLPVPLRSPGQVFGTPESSGGAPDQMPEGQEAATPQSVAAE</sequence>
<dbReference type="FunFam" id="3.90.1530.30:FF:000002">
    <property type="entry name" value="Chromosome partitioning protein ParB"/>
    <property type="match status" value="1"/>
</dbReference>
<feature type="domain" description="ParB-like N-terminal" evidence="3">
    <location>
        <begin position="14"/>
        <end position="115"/>
    </location>
</feature>
<protein>
    <submittedName>
        <fullName evidence="4">ParB family chromosome partitioning protein</fullName>
    </submittedName>
</protein>
<proteinExistence type="inferred from homology"/>
<dbReference type="SUPFAM" id="SSF110849">
    <property type="entry name" value="ParB/Sulfiredoxin"/>
    <property type="match status" value="1"/>
</dbReference>
<dbReference type="PANTHER" id="PTHR33375">
    <property type="entry name" value="CHROMOSOME-PARTITIONING PROTEIN PARB-RELATED"/>
    <property type="match status" value="1"/>
</dbReference>
<dbReference type="EMBL" id="VITN01000010">
    <property type="protein sequence ID" value="TWB18436.1"/>
    <property type="molecule type" value="Genomic_DNA"/>
</dbReference>
<dbReference type="PANTHER" id="PTHR33375:SF7">
    <property type="entry name" value="CHROMOSOME 2-PARTITIONING PROTEIN PARB-RELATED"/>
    <property type="match status" value="1"/>
</dbReference>
<dbReference type="OrthoDB" id="9813122at2"/>
<comment type="similarity">
    <text evidence="1">Belongs to the ParB family.</text>
</comment>
<dbReference type="CDD" id="cd16406">
    <property type="entry name" value="ParB_N_like"/>
    <property type="match status" value="1"/>
</dbReference>
<feature type="region of interest" description="Disordered" evidence="2">
    <location>
        <begin position="649"/>
        <end position="683"/>
    </location>
</feature>
<evidence type="ECO:0000313" key="4">
    <source>
        <dbReference type="EMBL" id="TWB18436.1"/>
    </source>
</evidence>
<dbReference type="InterPro" id="IPR003115">
    <property type="entry name" value="ParB_N"/>
</dbReference>
<evidence type="ECO:0000313" key="5">
    <source>
        <dbReference type="Proteomes" id="UP000319859"/>
    </source>
</evidence>
<dbReference type="SUPFAM" id="SSF109709">
    <property type="entry name" value="KorB DNA-binding domain-like"/>
    <property type="match status" value="1"/>
</dbReference>
<dbReference type="Gene3D" id="3.90.1530.30">
    <property type="match status" value="1"/>
</dbReference>
<accession>A0A560F9Y5</accession>
<comment type="caution">
    <text evidence="4">The sequence shown here is derived from an EMBL/GenBank/DDBJ whole genome shotgun (WGS) entry which is preliminary data.</text>
</comment>
<reference evidence="4 5" key="1">
    <citation type="submission" date="2019-06" db="EMBL/GenBank/DDBJ databases">
        <title>Genomic Encyclopedia of Type Strains, Phase IV (KMG-V): Genome sequencing to study the core and pangenomes of soil and plant-associated prokaryotes.</title>
        <authorList>
            <person name="Whitman W."/>
        </authorList>
    </citation>
    <scope>NUCLEOTIDE SEQUENCE [LARGE SCALE GENOMIC DNA]</scope>
    <source>
        <strain evidence="4 5">BR 11880</strain>
    </source>
</reference>
<dbReference type="SMART" id="SM00470">
    <property type="entry name" value="ParB"/>
    <property type="match status" value="1"/>
</dbReference>
<evidence type="ECO:0000256" key="2">
    <source>
        <dbReference type="SAM" id="MobiDB-lite"/>
    </source>
</evidence>
<dbReference type="InterPro" id="IPR050336">
    <property type="entry name" value="Chromosome_partition/occlusion"/>
</dbReference>
<dbReference type="AlphaFoldDB" id="A0A560F9Y5"/>
<dbReference type="Gene3D" id="1.10.10.2830">
    <property type="match status" value="1"/>
</dbReference>
<dbReference type="Pfam" id="PF02195">
    <property type="entry name" value="ParB_N"/>
    <property type="match status" value="1"/>
</dbReference>
<name>A0A560F9Y5_9PROT</name>
<organism evidence="4 5">
    <name type="scientific">Nitrospirillum amazonense</name>
    <dbReference type="NCBI Taxonomy" id="28077"/>
    <lineage>
        <taxon>Bacteria</taxon>
        <taxon>Pseudomonadati</taxon>
        <taxon>Pseudomonadota</taxon>
        <taxon>Alphaproteobacteria</taxon>
        <taxon>Rhodospirillales</taxon>
        <taxon>Azospirillaceae</taxon>
        <taxon>Nitrospirillum</taxon>
    </lineage>
</organism>
<dbReference type="RefSeq" id="WP_145751042.1">
    <property type="nucleotide sequence ID" value="NZ_VITN01000010.1"/>
</dbReference>
<evidence type="ECO:0000259" key="3">
    <source>
        <dbReference type="SMART" id="SM00470"/>
    </source>
</evidence>
<gene>
    <name evidence="4" type="ORF">FBZ89_11081</name>
</gene>